<dbReference type="InterPro" id="IPR029045">
    <property type="entry name" value="ClpP/crotonase-like_dom_sf"/>
</dbReference>
<name>A0A7X5LLI6_9ALTE</name>
<protein>
    <submittedName>
        <fullName evidence="2">Uncharacterized protein</fullName>
    </submittedName>
</protein>
<evidence type="ECO:0000313" key="2">
    <source>
        <dbReference type="EMBL" id="NDV90910.1"/>
    </source>
</evidence>
<dbReference type="EMBL" id="JAAAWN010000007">
    <property type="protein sequence ID" value="NDV90910.1"/>
    <property type="molecule type" value="Genomic_DNA"/>
</dbReference>
<comment type="caution">
    <text evidence="2">The sequence shown here is derived from an EMBL/GenBank/DDBJ whole genome shotgun (WGS) entry which is preliminary data.</text>
</comment>
<sequence length="580" mass="64077">MEPNYQHYTLTELLDALENIDKEAYPERVLEIRQQIETLNACNNKDNSGTSARPLNPVHAQKYADEPRTSNWLVAYWRGHFSLPISYWVVGIGVSVMTYWFDGFIETKINGAGTRVELGSYIFLLYGVLIPVVLWQGVGVYRSANRHPFRGGSLGWAGAAKTITILGAIGFTFNLFSTGVPALKEAVSLVTEKRSYPPLTLRLLNHGSELELSGGIEVGNETLLQQTLEANPNITTLHLHSIGGRILGAVRLAELVEQFNLDTYVKESCASACTLVYLAGRQRFIGEDGQLSFHAASLGGSSTHDDHPLSGTLREQYENANVPEWFLKKVFKTPNHELWTPTHQELIKAGIVDEVVDSNAFGFSGYGPAENITVADIEEGLLSHAYMRAIKQYDNATYQTFVQFNLDGMRAGNTINSIAGEINTLLKSRINHYLAHASDETAVAYWKVLIAQMEALGKETPLTCASFAFPSVVPLEYHYGNQGYLPQQLIDAEFSALAALVNSFEAAPVLLPKEHKNALVRDIVDAVKAEDPLYYEVIRTPDTFLATPTIMCQAAISLNKLFIASSIDERGALLRTINTE</sequence>
<dbReference type="AlphaFoldDB" id="A0A7X5LLI6"/>
<feature type="transmembrane region" description="Helical" evidence="1">
    <location>
        <begin position="153"/>
        <end position="176"/>
    </location>
</feature>
<proteinExistence type="predicted"/>
<dbReference type="Proteomes" id="UP000470213">
    <property type="component" value="Unassembled WGS sequence"/>
</dbReference>
<keyword evidence="1" id="KW-1133">Transmembrane helix</keyword>
<feature type="transmembrane region" description="Helical" evidence="1">
    <location>
        <begin position="121"/>
        <end position="141"/>
    </location>
</feature>
<keyword evidence="1" id="KW-0812">Transmembrane</keyword>
<keyword evidence="1" id="KW-0472">Membrane</keyword>
<gene>
    <name evidence="2" type="ORF">GTH32_06815</name>
</gene>
<dbReference type="SUPFAM" id="SSF52096">
    <property type="entry name" value="ClpP/crotonase"/>
    <property type="match status" value="1"/>
</dbReference>
<keyword evidence="3" id="KW-1185">Reference proteome</keyword>
<dbReference type="Gene3D" id="3.90.226.10">
    <property type="entry name" value="2-enoyl-CoA Hydratase, Chain A, domain 1"/>
    <property type="match status" value="1"/>
</dbReference>
<evidence type="ECO:0000256" key="1">
    <source>
        <dbReference type="SAM" id="Phobius"/>
    </source>
</evidence>
<feature type="transmembrane region" description="Helical" evidence="1">
    <location>
        <begin position="81"/>
        <end position="101"/>
    </location>
</feature>
<dbReference type="RefSeq" id="WP_163084503.1">
    <property type="nucleotide sequence ID" value="NZ_JAAAWN010000007.1"/>
</dbReference>
<evidence type="ECO:0000313" key="3">
    <source>
        <dbReference type="Proteomes" id="UP000470213"/>
    </source>
</evidence>
<organism evidence="2 3">
    <name type="scientific">Alteromonas profundi</name>
    <dbReference type="NCBI Taxonomy" id="2696062"/>
    <lineage>
        <taxon>Bacteria</taxon>
        <taxon>Pseudomonadati</taxon>
        <taxon>Pseudomonadota</taxon>
        <taxon>Gammaproteobacteria</taxon>
        <taxon>Alteromonadales</taxon>
        <taxon>Alteromonadaceae</taxon>
        <taxon>Alteromonas/Salinimonas group</taxon>
        <taxon>Alteromonas</taxon>
    </lineage>
</organism>
<accession>A0A7X5LLI6</accession>
<reference evidence="2 3" key="1">
    <citation type="submission" date="2020-01" db="EMBL/GenBank/DDBJ databases">
        <authorList>
            <person name="Chen J."/>
            <person name="Zhu S."/>
            <person name="Yang J."/>
        </authorList>
    </citation>
    <scope>NUCLEOTIDE SEQUENCE [LARGE SCALE GENOMIC DNA]</scope>
    <source>
        <strain evidence="2 3">345S023</strain>
    </source>
</reference>